<dbReference type="GO" id="GO:0050830">
    <property type="term" value="P:defense response to Gram-positive bacterium"/>
    <property type="evidence" value="ECO:0007669"/>
    <property type="project" value="EnsemblMetazoa"/>
</dbReference>
<dbReference type="AlphaFoldDB" id="A0A2A6BSH6"/>
<evidence type="ECO:0000256" key="5">
    <source>
        <dbReference type="RuleBase" id="RU004384"/>
    </source>
</evidence>
<dbReference type="GO" id="GO:0000421">
    <property type="term" value="C:autophagosome membrane"/>
    <property type="evidence" value="ECO:0000318"/>
    <property type="project" value="GO_Central"/>
</dbReference>
<dbReference type="GO" id="GO:1901098">
    <property type="term" value="P:positive regulation of autophagosome maturation"/>
    <property type="evidence" value="ECO:0007669"/>
    <property type="project" value="EnsemblMetazoa"/>
</dbReference>
<dbReference type="InterPro" id="IPR029071">
    <property type="entry name" value="Ubiquitin-like_domsf"/>
</dbReference>
<dbReference type="GO" id="GO:0000423">
    <property type="term" value="P:mitophagy"/>
    <property type="evidence" value="ECO:0000318"/>
    <property type="project" value="GO_Central"/>
</dbReference>
<organism evidence="7 8">
    <name type="scientific">Pristionchus pacificus</name>
    <name type="common">Parasitic nematode worm</name>
    <dbReference type="NCBI Taxonomy" id="54126"/>
    <lineage>
        <taxon>Eukaryota</taxon>
        <taxon>Metazoa</taxon>
        <taxon>Ecdysozoa</taxon>
        <taxon>Nematoda</taxon>
        <taxon>Chromadorea</taxon>
        <taxon>Rhabditida</taxon>
        <taxon>Rhabditina</taxon>
        <taxon>Diplogasteromorpha</taxon>
        <taxon>Diplogasteroidea</taxon>
        <taxon>Neodiplogasteridae</taxon>
        <taxon>Pristionchus</taxon>
    </lineage>
</organism>
<evidence type="ECO:0000256" key="4">
    <source>
        <dbReference type="ARBA" id="ARBA00023288"/>
    </source>
</evidence>
<protein>
    <submittedName>
        <fullName evidence="7">Lgg-2</fullName>
    </submittedName>
</protein>
<proteinExistence type="inferred from homology"/>
<keyword evidence="8" id="KW-1185">Reference proteome</keyword>
<gene>
    <name evidence="7" type="primary">WBGene00275740</name>
</gene>
<dbReference type="InterPro" id="IPR004241">
    <property type="entry name" value="Atg8-like"/>
</dbReference>
<reference evidence="8" key="1">
    <citation type="journal article" date="2008" name="Nat. Genet.">
        <title>The Pristionchus pacificus genome provides a unique perspective on nematode lifestyle and parasitism.</title>
        <authorList>
            <person name="Dieterich C."/>
            <person name="Clifton S.W."/>
            <person name="Schuster L.N."/>
            <person name="Chinwalla A."/>
            <person name="Delehaunty K."/>
            <person name="Dinkelacker I."/>
            <person name="Fulton L."/>
            <person name="Fulton R."/>
            <person name="Godfrey J."/>
            <person name="Minx P."/>
            <person name="Mitreva M."/>
            <person name="Roeseler W."/>
            <person name="Tian H."/>
            <person name="Witte H."/>
            <person name="Yang S.P."/>
            <person name="Wilson R.K."/>
            <person name="Sommer R.J."/>
        </authorList>
    </citation>
    <scope>NUCLEOTIDE SEQUENCE [LARGE SCALE GENOMIC DNA]</scope>
    <source>
        <strain evidence="8">PS312</strain>
    </source>
</reference>
<dbReference type="GO" id="GO:0008017">
    <property type="term" value="F:microtubule binding"/>
    <property type="evidence" value="ECO:0000318"/>
    <property type="project" value="GO_Central"/>
</dbReference>
<dbReference type="EnsemblMetazoa" id="PPA37371.1">
    <property type="protein sequence ID" value="PPA37371.1"/>
    <property type="gene ID" value="WBGene00275740"/>
</dbReference>
<keyword evidence="4" id="KW-0449">Lipoprotein</keyword>
<dbReference type="GO" id="GO:0001778">
    <property type="term" value="P:plasma membrane repair"/>
    <property type="evidence" value="ECO:0007669"/>
    <property type="project" value="EnsemblMetazoa"/>
</dbReference>
<evidence type="ECO:0000256" key="6">
    <source>
        <dbReference type="SAM" id="MobiDB-lite"/>
    </source>
</evidence>
<dbReference type="Proteomes" id="UP000005239">
    <property type="component" value="Unassembled WGS sequence"/>
</dbReference>
<dbReference type="SUPFAM" id="SSF54236">
    <property type="entry name" value="Ubiquitin-like"/>
    <property type="match status" value="1"/>
</dbReference>
<evidence type="ECO:0000256" key="2">
    <source>
        <dbReference type="ARBA" id="ARBA00007293"/>
    </source>
</evidence>
<dbReference type="Gene3D" id="3.10.20.90">
    <property type="entry name" value="Phosphatidylinositol 3-kinase Catalytic Subunit, Chain A, domain 1"/>
    <property type="match status" value="2"/>
</dbReference>
<name>A0A2A6BSH6_PRIPA</name>
<dbReference type="GO" id="GO:0008429">
    <property type="term" value="F:phosphatidylethanolamine binding"/>
    <property type="evidence" value="ECO:0000318"/>
    <property type="project" value="GO_Central"/>
</dbReference>
<accession>A0A8R1US17</accession>
<accession>A0A2A6BSH6</accession>
<keyword evidence="5" id="KW-0072">Autophagy</keyword>
<feature type="compositionally biased region" description="Polar residues" evidence="6">
    <location>
        <begin position="9"/>
        <end position="19"/>
    </location>
</feature>
<evidence type="ECO:0000256" key="3">
    <source>
        <dbReference type="ARBA" id="ARBA00023136"/>
    </source>
</evidence>
<comment type="similarity">
    <text evidence="2 5">Belongs to the ATG8 family.</text>
</comment>
<dbReference type="OrthoDB" id="6738456at2759"/>
<sequence>MLNLYTRHPPSSTLSTGSVPTFKERRPFYSRKMDIEDIRRQQPGKVPLIIERFEGERALPLMDRLHLHPEQTFFLMANENSVVTNSMSLAQLYQHEKDEDGFLYLVYASHPAFG</sequence>
<dbReference type="GO" id="GO:0098792">
    <property type="term" value="P:xenophagy"/>
    <property type="evidence" value="ECO:0007669"/>
    <property type="project" value="EnsemblMetazoa"/>
</dbReference>
<comment type="subcellular location">
    <subcellularLocation>
        <location evidence="1">Membrane</location>
    </subcellularLocation>
</comment>
<dbReference type="PANTHER" id="PTHR10969">
    <property type="entry name" value="MICROTUBULE-ASSOCIATED PROTEINS 1A/1B LIGHT CHAIN 3-RELATED"/>
    <property type="match status" value="1"/>
</dbReference>
<dbReference type="GO" id="GO:0097352">
    <property type="term" value="P:autophagosome maturation"/>
    <property type="evidence" value="ECO:0000318"/>
    <property type="project" value="GO_Central"/>
</dbReference>
<evidence type="ECO:0000313" key="7">
    <source>
        <dbReference type="EnsemblMetazoa" id="PPA37371.1"/>
    </source>
</evidence>
<reference evidence="7" key="2">
    <citation type="submission" date="2022-06" db="UniProtKB">
        <authorList>
            <consortium name="EnsemblMetazoa"/>
        </authorList>
    </citation>
    <scope>IDENTIFICATION</scope>
    <source>
        <strain evidence="7">PS312</strain>
    </source>
</reference>
<dbReference type="GO" id="GO:0097237">
    <property type="term" value="P:cellular response to toxic substance"/>
    <property type="evidence" value="ECO:0007669"/>
    <property type="project" value="EnsemblMetazoa"/>
</dbReference>
<evidence type="ECO:0000313" key="8">
    <source>
        <dbReference type="Proteomes" id="UP000005239"/>
    </source>
</evidence>
<dbReference type="GO" id="GO:0031625">
    <property type="term" value="F:ubiquitin protein ligase binding"/>
    <property type="evidence" value="ECO:0000318"/>
    <property type="project" value="GO_Central"/>
</dbReference>
<feature type="region of interest" description="Disordered" evidence="6">
    <location>
        <begin position="1"/>
        <end position="20"/>
    </location>
</feature>
<keyword evidence="3" id="KW-0472">Membrane</keyword>
<dbReference type="GO" id="GO:0006995">
    <property type="term" value="P:cellular response to nitrogen starvation"/>
    <property type="evidence" value="ECO:0000318"/>
    <property type="project" value="GO_Central"/>
</dbReference>
<dbReference type="GO" id="GO:0000045">
    <property type="term" value="P:autophagosome assembly"/>
    <property type="evidence" value="ECO:0000318"/>
    <property type="project" value="GO_Central"/>
</dbReference>
<dbReference type="Pfam" id="PF02991">
    <property type="entry name" value="ATG8"/>
    <property type="match status" value="1"/>
</dbReference>
<evidence type="ECO:0000256" key="1">
    <source>
        <dbReference type="ARBA" id="ARBA00004370"/>
    </source>
</evidence>